<evidence type="ECO:0008006" key="3">
    <source>
        <dbReference type="Google" id="ProtNLM"/>
    </source>
</evidence>
<dbReference type="SUPFAM" id="SSF55729">
    <property type="entry name" value="Acyl-CoA N-acyltransferases (Nat)"/>
    <property type="match status" value="1"/>
</dbReference>
<dbReference type="Proteomes" id="UP001202328">
    <property type="component" value="Unassembled WGS sequence"/>
</dbReference>
<protein>
    <recommendedName>
        <fullName evidence="3">Histone acetyltransferase</fullName>
    </recommendedName>
</protein>
<organism evidence="1 2">
    <name type="scientific">Papaver atlanticum</name>
    <dbReference type="NCBI Taxonomy" id="357466"/>
    <lineage>
        <taxon>Eukaryota</taxon>
        <taxon>Viridiplantae</taxon>
        <taxon>Streptophyta</taxon>
        <taxon>Embryophyta</taxon>
        <taxon>Tracheophyta</taxon>
        <taxon>Spermatophyta</taxon>
        <taxon>Magnoliopsida</taxon>
        <taxon>Ranunculales</taxon>
        <taxon>Papaveraceae</taxon>
        <taxon>Papaveroideae</taxon>
        <taxon>Papaver</taxon>
    </lineage>
</organism>
<keyword evidence="2" id="KW-1185">Reference proteome</keyword>
<dbReference type="AlphaFoldDB" id="A0AAD4XHY7"/>
<proteinExistence type="predicted"/>
<dbReference type="EMBL" id="JAJJMB010008951">
    <property type="protein sequence ID" value="KAI3918982.1"/>
    <property type="molecule type" value="Genomic_DNA"/>
</dbReference>
<accession>A0AAD4XHY7</accession>
<sequence length="78" mass="9053">MSYHRYWSREILKSLSQVTAIKEDDILETMKLLGLEQFMNPERRIVASDTDVLNHLLTESGSEGLKVDVSKLRLRYKG</sequence>
<comment type="caution">
    <text evidence="1">The sequence shown here is derived from an EMBL/GenBank/DDBJ whole genome shotgun (WGS) entry which is preliminary data.</text>
</comment>
<gene>
    <name evidence="1" type="ORF">MKW98_017430</name>
</gene>
<dbReference type="InterPro" id="IPR016181">
    <property type="entry name" value="Acyl_CoA_acyltransferase"/>
</dbReference>
<evidence type="ECO:0000313" key="1">
    <source>
        <dbReference type="EMBL" id="KAI3918982.1"/>
    </source>
</evidence>
<evidence type="ECO:0000313" key="2">
    <source>
        <dbReference type="Proteomes" id="UP001202328"/>
    </source>
</evidence>
<reference evidence="1" key="1">
    <citation type="submission" date="2022-04" db="EMBL/GenBank/DDBJ databases">
        <title>A functionally conserved STORR gene fusion in Papaver species that diverged 16.8 million years ago.</title>
        <authorList>
            <person name="Catania T."/>
        </authorList>
    </citation>
    <scope>NUCLEOTIDE SEQUENCE</scope>
    <source>
        <strain evidence="1">S-188037</strain>
    </source>
</reference>
<name>A0AAD4XHY7_9MAGN</name>